<sequence length="195" mass="21888">MSSASAWHKPSSPSTSDRNVHATSRRYRHASCLFRLGVKILTRHVIDRRRPTVYLAGAVQPLNTATSNFDAVKPAPAETGRDANMIGVSWQERHRRQQNSPPANITRQLCQSNTITGKWRIINYIKGGTPTYQAWNKELGKSVVTEYPVFGQVFIGLLLVSSVSCVPLTALYVYCRKRKRGSHHKRQRTVSTISA</sequence>
<dbReference type="EMBL" id="BRZM01000445">
    <property type="protein sequence ID" value="GLD70813.1"/>
    <property type="molecule type" value="Genomic_DNA"/>
</dbReference>
<feature type="compositionally biased region" description="Polar residues" evidence="1">
    <location>
        <begin position="1"/>
        <end position="17"/>
    </location>
</feature>
<dbReference type="AlphaFoldDB" id="A0AAD3ND39"/>
<name>A0AAD3ND39_LATJO</name>
<proteinExistence type="predicted"/>
<feature type="region of interest" description="Disordered" evidence="1">
    <location>
        <begin position="1"/>
        <end position="23"/>
    </location>
</feature>
<evidence type="ECO:0000256" key="2">
    <source>
        <dbReference type="SAM" id="Phobius"/>
    </source>
</evidence>
<keyword evidence="4" id="KW-1185">Reference proteome</keyword>
<keyword evidence="2" id="KW-0812">Transmembrane</keyword>
<keyword evidence="2" id="KW-0472">Membrane</keyword>
<organism evidence="3 4">
    <name type="scientific">Lates japonicus</name>
    <name type="common">Japanese lates</name>
    <dbReference type="NCBI Taxonomy" id="270547"/>
    <lineage>
        <taxon>Eukaryota</taxon>
        <taxon>Metazoa</taxon>
        <taxon>Chordata</taxon>
        <taxon>Craniata</taxon>
        <taxon>Vertebrata</taxon>
        <taxon>Euteleostomi</taxon>
        <taxon>Actinopterygii</taxon>
        <taxon>Neopterygii</taxon>
        <taxon>Teleostei</taxon>
        <taxon>Neoteleostei</taxon>
        <taxon>Acanthomorphata</taxon>
        <taxon>Carangaria</taxon>
        <taxon>Carangaria incertae sedis</taxon>
        <taxon>Centropomidae</taxon>
        <taxon>Lates</taxon>
    </lineage>
</organism>
<gene>
    <name evidence="3" type="ORF">AKAME5_002213200</name>
</gene>
<keyword evidence="2" id="KW-1133">Transmembrane helix</keyword>
<feature type="transmembrane region" description="Helical" evidence="2">
    <location>
        <begin position="153"/>
        <end position="175"/>
    </location>
</feature>
<evidence type="ECO:0000313" key="4">
    <source>
        <dbReference type="Proteomes" id="UP001279410"/>
    </source>
</evidence>
<protein>
    <submittedName>
        <fullName evidence="3">Sodium- and chloride-dependent transporter XTRP3</fullName>
    </submittedName>
</protein>
<comment type="caution">
    <text evidence="3">The sequence shown here is derived from an EMBL/GenBank/DDBJ whole genome shotgun (WGS) entry which is preliminary data.</text>
</comment>
<evidence type="ECO:0000313" key="3">
    <source>
        <dbReference type="EMBL" id="GLD70813.1"/>
    </source>
</evidence>
<evidence type="ECO:0000256" key="1">
    <source>
        <dbReference type="SAM" id="MobiDB-lite"/>
    </source>
</evidence>
<accession>A0AAD3ND39</accession>
<dbReference type="Proteomes" id="UP001279410">
    <property type="component" value="Unassembled WGS sequence"/>
</dbReference>
<reference evidence="3" key="1">
    <citation type="submission" date="2022-08" db="EMBL/GenBank/DDBJ databases">
        <title>Genome sequencing of akame (Lates japonicus).</title>
        <authorList>
            <person name="Hashiguchi Y."/>
            <person name="Takahashi H."/>
        </authorList>
    </citation>
    <scope>NUCLEOTIDE SEQUENCE</scope>
    <source>
        <strain evidence="3">Kochi</strain>
    </source>
</reference>